<dbReference type="EMBL" id="FNBJ01000001">
    <property type="protein sequence ID" value="SDE75009.1"/>
    <property type="molecule type" value="Genomic_DNA"/>
</dbReference>
<evidence type="ECO:0000313" key="7">
    <source>
        <dbReference type="EMBL" id="TDS25396.1"/>
    </source>
</evidence>
<evidence type="ECO:0000256" key="1">
    <source>
        <dbReference type="SAM" id="MobiDB-lite"/>
    </source>
</evidence>
<evidence type="ECO:0000313" key="2">
    <source>
        <dbReference type="EMBL" id="PXV60148.1"/>
    </source>
</evidence>
<evidence type="ECO:0000313" key="11">
    <source>
        <dbReference type="Proteomes" id="UP000199519"/>
    </source>
</evidence>
<sequence length="83" mass="9990">MPSLQVRDLPEHLYQEIVQLAEADRRSITQETIVLLEKALNIEKENKKRRQQLLKKIQEETNQEQNDEEILDPVKLVREDRER</sequence>
<dbReference type="AlphaFoldDB" id="A0A1G6TFP8"/>
<dbReference type="GO" id="GO:0006355">
    <property type="term" value="P:regulation of DNA-templated transcription"/>
    <property type="evidence" value="ECO:0007669"/>
    <property type="project" value="InterPro"/>
</dbReference>
<dbReference type="EMBL" id="FNEH01000051">
    <property type="protein sequence ID" value="SDJ37325.1"/>
    <property type="molecule type" value="Genomic_DNA"/>
</dbReference>
<evidence type="ECO:0000313" key="12">
    <source>
        <dbReference type="Proteomes" id="UP000247389"/>
    </source>
</evidence>
<dbReference type="GeneID" id="57013972"/>
<reference evidence="7 14" key="4">
    <citation type="submission" date="2019-03" db="EMBL/GenBank/DDBJ databases">
        <title>Deep subsurface shale carbon reservoir microbial communities from Ohio and West Virginia, USA.</title>
        <authorList>
            <person name="Wrighton K."/>
        </authorList>
    </citation>
    <scope>NUCLEOTIDE SEQUENCE [LARGE SCALE GENOMIC DNA]</scope>
    <source>
        <strain evidence="7 14">UTICA-S4D12</strain>
    </source>
</reference>
<dbReference type="EMBL" id="SOAA01000059">
    <property type="protein sequence ID" value="TDS25396.1"/>
    <property type="molecule type" value="Genomic_DNA"/>
</dbReference>
<dbReference type="Proteomes" id="UP000198945">
    <property type="component" value="Unassembled WGS sequence"/>
</dbReference>
<evidence type="ECO:0000313" key="9">
    <source>
        <dbReference type="Proteomes" id="UP000198612"/>
    </source>
</evidence>
<dbReference type="OrthoDB" id="361773at2"/>
<dbReference type="Proteomes" id="UP000199519">
    <property type="component" value="Unassembled WGS sequence"/>
</dbReference>
<feature type="region of interest" description="Disordered" evidence="1">
    <location>
        <begin position="59"/>
        <end position="83"/>
    </location>
</feature>
<dbReference type="InterPro" id="IPR013321">
    <property type="entry name" value="Arc_rbn_hlx_hlx"/>
</dbReference>
<evidence type="ECO:0000313" key="15">
    <source>
        <dbReference type="Proteomes" id="UP000324896"/>
    </source>
</evidence>
<proteinExistence type="predicted"/>
<evidence type="ECO:0008006" key="16">
    <source>
        <dbReference type="Google" id="ProtNLM"/>
    </source>
</evidence>
<dbReference type="Proteomes" id="UP000295758">
    <property type="component" value="Unassembled WGS sequence"/>
</dbReference>
<feature type="compositionally biased region" description="Acidic residues" evidence="1">
    <location>
        <begin position="61"/>
        <end position="71"/>
    </location>
</feature>
<keyword evidence="11" id="KW-1185">Reference proteome</keyword>
<gene>
    <name evidence="7" type="ORF">BY453_1598</name>
    <name evidence="8" type="ORF">C7954_1544</name>
    <name evidence="2" type="ORF">C8C78_1575</name>
    <name evidence="3" type="ORF">SAMN04488597_1438</name>
    <name evidence="4" type="ORF">SAMN04488598_101286</name>
    <name evidence="6" type="ORF">SAMN04515652_1015</name>
    <name evidence="5" type="ORF">SAMN04515654_1514</name>
</gene>
<dbReference type="Proteomes" id="UP000198612">
    <property type="component" value="Unassembled WGS sequence"/>
</dbReference>
<evidence type="ECO:0000313" key="6">
    <source>
        <dbReference type="EMBL" id="SES61377.1"/>
    </source>
</evidence>
<evidence type="ECO:0000313" key="8">
    <source>
        <dbReference type="EMBL" id="TDX35936.1"/>
    </source>
</evidence>
<reference evidence="5 10" key="1">
    <citation type="submission" date="2016-10" db="EMBL/GenBank/DDBJ databases">
        <authorList>
            <person name="de Groot N.N."/>
        </authorList>
    </citation>
    <scope>NUCLEOTIDE SEQUENCE [LARGE SCALE GENOMIC DNA]</scope>
    <source>
        <strain evidence="5 10">WG7</strain>
    </source>
</reference>
<dbReference type="InterPro" id="IPR010985">
    <property type="entry name" value="Ribbon_hlx_hlx"/>
</dbReference>
<evidence type="ECO:0000313" key="5">
    <source>
        <dbReference type="EMBL" id="SDJ37325.1"/>
    </source>
</evidence>
<evidence type="ECO:0000313" key="10">
    <source>
        <dbReference type="Proteomes" id="UP000198945"/>
    </source>
</evidence>
<evidence type="ECO:0000313" key="3">
    <source>
        <dbReference type="EMBL" id="SDD27898.1"/>
    </source>
</evidence>
<dbReference type="SUPFAM" id="SSF47598">
    <property type="entry name" value="Ribbon-helix-helix"/>
    <property type="match status" value="1"/>
</dbReference>
<dbReference type="EMBL" id="FMYT01000043">
    <property type="protein sequence ID" value="SDD27898.1"/>
    <property type="molecule type" value="Genomic_DNA"/>
</dbReference>
<organism evidence="3 15">
    <name type="scientific">Halanaerobium congolense</name>
    <dbReference type="NCBI Taxonomy" id="54121"/>
    <lineage>
        <taxon>Bacteria</taxon>
        <taxon>Bacillati</taxon>
        <taxon>Bacillota</taxon>
        <taxon>Clostridia</taxon>
        <taxon>Halanaerobiales</taxon>
        <taxon>Halanaerobiaceae</taxon>
        <taxon>Halanaerobium</taxon>
    </lineage>
</organism>
<evidence type="ECO:0000313" key="4">
    <source>
        <dbReference type="EMBL" id="SDE75009.1"/>
    </source>
</evidence>
<evidence type="ECO:0000313" key="14">
    <source>
        <dbReference type="Proteomes" id="UP000295758"/>
    </source>
</evidence>
<dbReference type="RefSeq" id="WP_073160990.1">
    <property type="nucleotide sequence ID" value="NZ_FMYT01000043.1"/>
</dbReference>
<dbReference type="Proteomes" id="UP000247389">
    <property type="component" value="Unassembled WGS sequence"/>
</dbReference>
<dbReference type="EMBL" id="SOEF01000054">
    <property type="protein sequence ID" value="TDX35936.1"/>
    <property type="molecule type" value="Genomic_DNA"/>
</dbReference>
<dbReference type="Proteomes" id="UP000324896">
    <property type="component" value="Unassembled WGS sequence"/>
</dbReference>
<dbReference type="Gene3D" id="1.10.1220.10">
    <property type="entry name" value="Met repressor-like"/>
    <property type="match status" value="1"/>
</dbReference>
<protein>
    <recommendedName>
        <fullName evidence="16">CopG-like ribbon-helix-helix domain-containing protein</fullName>
    </recommendedName>
</protein>
<dbReference type="Proteomes" id="UP000295472">
    <property type="component" value="Unassembled WGS sequence"/>
</dbReference>
<reference evidence="2 12" key="3">
    <citation type="submission" date="2018-04" db="EMBL/GenBank/DDBJ databases">
        <title>Subsurface microbial communities from deep shales in Ohio and West Virginia, USA.</title>
        <authorList>
            <person name="Wrighton K."/>
        </authorList>
    </citation>
    <scope>NUCLEOTIDE SEQUENCE [LARGE SCALE GENOMIC DNA]</scope>
    <source>
        <strain evidence="8 13">DSMZ 11287</strain>
        <strain evidence="2 12">MSL28</strain>
    </source>
</reference>
<evidence type="ECO:0000313" key="13">
    <source>
        <dbReference type="Proteomes" id="UP000295472"/>
    </source>
</evidence>
<accession>A0A1G6TFP8</accession>
<dbReference type="STRING" id="54121.SAMN04515653_1516"/>
<reference evidence="9 11" key="2">
    <citation type="submission" date="2016-10" db="EMBL/GenBank/DDBJ databases">
        <authorList>
            <person name="Varghese N."/>
            <person name="Submissions S."/>
        </authorList>
    </citation>
    <scope>NUCLEOTIDE SEQUENCE [LARGE SCALE GENOMIC DNA]</scope>
    <source>
        <strain evidence="3 15">WG10</strain>
        <strain evidence="4 11">WG2</strain>
        <strain evidence="6 9">WG5</strain>
    </source>
</reference>
<name>A0A1G6TFP8_9FIRM</name>
<dbReference type="EMBL" id="QICM01000057">
    <property type="protein sequence ID" value="PXV60148.1"/>
    <property type="molecule type" value="Genomic_DNA"/>
</dbReference>
<dbReference type="EMBL" id="FOHG01000001">
    <property type="protein sequence ID" value="SES61377.1"/>
    <property type="molecule type" value="Genomic_DNA"/>
</dbReference>